<dbReference type="InterPro" id="IPR013103">
    <property type="entry name" value="RVT_2"/>
</dbReference>
<dbReference type="OMA" id="NQERFWN"/>
<dbReference type="Proteomes" id="UP000824469">
    <property type="component" value="Unassembled WGS sequence"/>
</dbReference>
<dbReference type="PANTHER" id="PTHR33875:SF2">
    <property type="entry name" value="ACR183CP"/>
    <property type="match status" value="1"/>
</dbReference>
<accession>A0AA38LKZ1</accession>
<dbReference type="EMBL" id="JAHRHJ020000002">
    <property type="protein sequence ID" value="KAH9327694.1"/>
    <property type="molecule type" value="Genomic_DNA"/>
</dbReference>
<evidence type="ECO:0000313" key="3">
    <source>
        <dbReference type="Proteomes" id="UP000824469"/>
    </source>
</evidence>
<dbReference type="AlphaFoldDB" id="A0AA38LKZ1"/>
<keyword evidence="3" id="KW-1185">Reference proteome</keyword>
<organism evidence="2 3">
    <name type="scientific">Taxus chinensis</name>
    <name type="common">Chinese yew</name>
    <name type="synonym">Taxus wallichiana var. chinensis</name>
    <dbReference type="NCBI Taxonomy" id="29808"/>
    <lineage>
        <taxon>Eukaryota</taxon>
        <taxon>Viridiplantae</taxon>
        <taxon>Streptophyta</taxon>
        <taxon>Embryophyta</taxon>
        <taxon>Tracheophyta</taxon>
        <taxon>Spermatophyta</taxon>
        <taxon>Pinopsida</taxon>
        <taxon>Pinidae</taxon>
        <taxon>Conifers II</taxon>
        <taxon>Cupressales</taxon>
        <taxon>Taxaceae</taxon>
        <taxon>Taxus</taxon>
    </lineage>
</organism>
<dbReference type="SUPFAM" id="SSF52833">
    <property type="entry name" value="Thioredoxin-like"/>
    <property type="match status" value="1"/>
</dbReference>
<sequence length="240" mass="27687">MGIFKAHHKARLIAKGFSQVHGVDYSKTFTSIIKMTSVRLTQAITIANRWDVHQMDVKSSFVHGDIEEEIYMEQPPVLVILSIAGGIASQLPIPPKYDGFVYKKRISGDSILVEAFFDPVCPDSRDAWWPLKDVLRHYQHNITFIVHPFALPYHNNAFIASRSLHIANRINTSYTYPLLERFFKYQQRFYNKPTFQIAPATITKQIIHFALEKIGNSSFDKFISSFEDRTTDLVTRISFK</sequence>
<proteinExistence type="predicted"/>
<comment type="caution">
    <text evidence="2">The sequence shown here is derived from an EMBL/GenBank/DDBJ whole genome shotgun (WGS) entry which is preliminary data.</text>
</comment>
<dbReference type="CDD" id="cd02972">
    <property type="entry name" value="DsbA_family"/>
    <property type="match status" value="1"/>
</dbReference>
<feature type="non-terminal residue" evidence="2">
    <location>
        <position position="240"/>
    </location>
</feature>
<protein>
    <recommendedName>
        <fullName evidence="1">Reverse transcriptase Ty1/copia-type domain-containing protein</fullName>
    </recommendedName>
</protein>
<dbReference type="PANTHER" id="PTHR33875">
    <property type="entry name" value="OS09G0542200 PROTEIN"/>
    <property type="match status" value="1"/>
</dbReference>
<gene>
    <name evidence="2" type="ORF">KI387_007872</name>
</gene>
<dbReference type="Gene3D" id="3.40.30.10">
    <property type="entry name" value="Glutaredoxin"/>
    <property type="match status" value="1"/>
</dbReference>
<reference evidence="2 3" key="1">
    <citation type="journal article" date="2021" name="Nat. Plants">
        <title>The Taxus genome provides insights into paclitaxel biosynthesis.</title>
        <authorList>
            <person name="Xiong X."/>
            <person name="Gou J."/>
            <person name="Liao Q."/>
            <person name="Li Y."/>
            <person name="Zhou Q."/>
            <person name="Bi G."/>
            <person name="Li C."/>
            <person name="Du R."/>
            <person name="Wang X."/>
            <person name="Sun T."/>
            <person name="Guo L."/>
            <person name="Liang H."/>
            <person name="Lu P."/>
            <person name="Wu Y."/>
            <person name="Zhang Z."/>
            <person name="Ro D.K."/>
            <person name="Shang Y."/>
            <person name="Huang S."/>
            <person name="Yan J."/>
        </authorList>
    </citation>
    <scope>NUCLEOTIDE SEQUENCE [LARGE SCALE GENOMIC DNA]</scope>
    <source>
        <strain evidence="2">Ta-2019</strain>
    </source>
</reference>
<feature type="domain" description="Reverse transcriptase Ty1/copia-type" evidence="1">
    <location>
        <begin position="6"/>
        <end position="77"/>
    </location>
</feature>
<evidence type="ECO:0000259" key="1">
    <source>
        <dbReference type="Pfam" id="PF07727"/>
    </source>
</evidence>
<evidence type="ECO:0000313" key="2">
    <source>
        <dbReference type="EMBL" id="KAH9327694.1"/>
    </source>
</evidence>
<dbReference type="Pfam" id="PF07727">
    <property type="entry name" value="RVT_2"/>
    <property type="match status" value="1"/>
</dbReference>
<name>A0AA38LKZ1_TAXCH</name>
<dbReference type="InterPro" id="IPR036249">
    <property type="entry name" value="Thioredoxin-like_sf"/>
</dbReference>